<protein>
    <submittedName>
        <fullName evidence="2">DNA polymerase III subunit gamma/tau</fullName>
    </submittedName>
</protein>
<sequence length="291" mass="31122">MFNKENRKQALRNYEINAEEYEKERGLLVTDSEELYATRLILKEHVKKIWEFLNNMRNKPEEVQVKVEKLRIEFAKFENFVKEVNAEVESTLKKSAGSIGTGIAAGAGVAAFGPAAAMAIATTFGTASTGTAISALSGAAATNAALAWLGGGALVAGGGGTAAGTTLLALSGPIGWTIGGISLVGAGIFTNSKNKKMANEAREKALEIKKQAVILKGTREEIKETTSLTQNTNDLIEPYFTSVFDRASKYKMDYNLIKQANDNELVNDLGSLINQAKGATELLNRAIGQEA</sequence>
<accession>A0AB37GYQ9</accession>
<dbReference type="EMBL" id="CP068073">
    <property type="protein sequence ID" value="QQS82218.1"/>
    <property type="molecule type" value="Genomic_DNA"/>
</dbReference>
<proteinExistence type="predicted"/>
<name>A0AB37GYQ9_9STAP</name>
<dbReference type="Proteomes" id="UP000595942">
    <property type="component" value="Chromosome"/>
</dbReference>
<dbReference type="KEGG" id="scv:A4G25_08605"/>
<feature type="coiled-coil region" evidence="1">
    <location>
        <begin position="4"/>
        <end position="31"/>
    </location>
</feature>
<dbReference type="RefSeq" id="WP_047132121.1">
    <property type="nucleotide sequence ID" value="NZ_CP015114.1"/>
</dbReference>
<keyword evidence="3" id="KW-1185">Reference proteome</keyword>
<keyword evidence="1" id="KW-0175">Coiled coil</keyword>
<gene>
    <name evidence="2" type="ORF">I6J05_09915</name>
</gene>
<evidence type="ECO:0000256" key="1">
    <source>
        <dbReference type="SAM" id="Coils"/>
    </source>
</evidence>
<organism evidence="2 3">
    <name type="scientific">Staphylococcus condimenti</name>
    <dbReference type="NCBI Taxonomy" id="70255"/>
    <lineage>
        <taxon>Bacteria</taxon>
        <taxon>Bacillati</taxon>
        <taxon>Bacillota</taxon>
        <taxon>Bacilli</taxon>
        <taxon>Bacillales</taxon>
        <taxon>Staphylococcaceae</taxon>
        <taxon>Staphylococcus</taxon>
    </lineage>
</organism>
<reference evidence="2 3" key="1">
    <citation type="submission" date="2021-01" db="EMBL/GenBank/DDBJ databases">
        <title>FDA dAtabase for Regulatory Grade micrObial Sequences (FDA-ARGOS): Supporting development and validation of Infectious Disease Dx tests.</title>
        <authorList>
            <person name="Sproer C."/>
            <person name="Gronow S."/>
            <person name="Severitt S."/>
            <person name="Schroder I."/>
            <person name="Tallon L."/>
            <person name="Sadzewicz L."/>
            <person name="Zhao X."/>
            <person name="Boylan J."/>
            <person name="Ott S."/>
            <person name="Bowen H."/>
            <person name="Vavikolanu K."/>
            <person name="Mehta A."/>
            <person name="Aluvathingal J."/>
            <person name="Nadendla S."/>
            <person name="Lowell S."/>
            <person name="Myers T."/>
            <person name="Yan Y."/>
            <person name="Sichtig H."/>
        </authorList>
    </citation>
    <scope>NUCLEOTIDE SEQUENCE [LARGE SCALE GENOMIC DNA]</scope>
    <source>
        <strain evidence="2 3">FDAARGOS_1148</strain>
    </source>
</reference>
<evidence type="ECO:0000313" key="3">
    <source>
        <dbReference type="Proteomes" id="UP000595942"/>
    </source>
</evidence>
<dbReference type="GeneID" id="93725411"/>
<dbReference type="AlphaFoldDB" id="A0AB37GYQ9"/>
<evidence type="ECO:0000313" key="2">
    <source>
        <dbReference type="EMBL" id="QQS82218.1"/>
    </source>
</evidence>